<dbReference type="PROSITE" id="PS51257">
    <property type="entry name" value="PROKAR_LIPOPROTEIN"/>
    <property type="match status" value="1"/>
</dbReference>
<keyword evidence="1" id="KW-0732">Signal</keyword>
<sequence length="216" mass="23441">MKSNFYKRFRVLAMSASLFILLACNNAKKPSDENFTKAINEYLANHGQVCTSIGRQFPIDIPASAQQSQYGFGAQLAALQHAGLVSETDTTAVVHGMLDALRGSTPPQPVRRYQLTMEGAKYFQQVPGTFGQTGGLCYGQKAVDSVLKWSNPVAMDGRSQTDVTYTYKIVNLAPWAERPEIQQAFPDIGATITGVSKANQIAGLQLTSNGWDVSGQ</sequence>
<organism evidence="2 3">
    <name type="scientific">Paracidobacterium acidisoli</name>
    <dbReference type="NCBI Taxonomy" id="2303751"/>
    <lineage>
        <taxon>Bacteria</taxon>
        <taxon>Pseudomonadati</taxon>
        <taxon>Acidobacteriota</taxon>
        <taxon>Terriglobia</taxon>
        <taxon>Terriglobales</taxon>
        <taxon>Acidobacteriaceae</taxon>
        <taxon>Paracidobacterium</taxon>
    </lineage>
</organism>
<reference evidence="2 3" key="1">
    <citation type="submission" date="2018-08" db="EMBL/GenBank/DDBJ databases">
        <title>Acidipila sp. 4G-K13, an acidobacterium isolated from forest soil.</title>
        <authorList>
            <person name="Gao Z.-H."/>
            <person name="Qiu L.-H."/>
        </authorList>
    </citation>
    <scope>NUCLEOTIDE SEQUENCE [LARGE SCALE GENOMIC DNA]</scope>
    <source>
        <strain evidence="2 3">4G-K13</strain>
    </source>
</reference>
<evidence type="ECO:0000313" key="2">
    <source>
        <dbReference type="EMBL" id="RFU16338.1"/>
    </source>
</evidence>
<proteinExistence type="predicted"/>
<evidence type="ECO:0008006" key="4">
    <source>
        <dbReference type="Google" id="ProtNLM"/>
    </source>
</evidence>
<dbReference type="RefSeq" id="WP_117300595.1">
    <property type="nucleotide sequence ID" value="NZ_QVQT02000004.1"/>
</dbReference>
<feature type="signal peptide" evidence="1">
    <location>
        <begin position="1"/>
        <end position="23"/>
    </location>
</feature>
<evidence type="ECO:0000256" key="1">
    <source>
        <dbReference type="SAM" id="SignalP"/>
    </source>
</evidence>
<evidence type="ECO:0000313" key="3">
    <source>
        <dbReference type="Proteomes" id="UP000264702"/>
    </source>
</evidence>
<dbReference type="OrthoDB" id="8637570at2"/>
<keyword evidence="3" id="KW-1185">Reference proteome</keyword>
<dbReference type="Proteomes" id="UP000264702">
    <property type="component" value="Unassembled WGS sequence"/>
</dbReference>
<feature type="chain" id="PRO_5017027143" description="DUF4136 domain-containing protein" evidence="1">
    <location>
        <begin position="24"/>
        <end position="216"/>
    </location>
</feature>
<accession>A0A372IN84</accession>
<name>A0A372IN84_9BACT</name>
<protein>
    <recommendedName>
        <fullName evidence="4">DUF4136 domain-containing protein</fullName>
    </recommendedName>
</protein>
<dbReference type="EMBL" id="QVQT01000004">
    <property type="protein sequence ID" value="RFU16338.1"/>
    <property type="molecule type" value="Genomic_DNA"/>
</dbReference>
<gene>
    <name evidence="2" type="ORF">D0Y96_13190</name>
</gene>
<comment type="caution">
    <text evidence="2">The sequence shown here is derived from an EMBL/GenBank/DDBJ whole genome shotgun (WGS) entry which is preliminary data.</text>
</comment>
<dbReference type="AlphaFoldDB" id="A0A372IN84"/>